<evidence type="ECO:0000256" key="1">
    <source>
        <dbReference type="ARBA" id="ARBA00010790"/>
    </source>
</evidence>
<comment type="caution">
    <text evidence="2">The sequence shown here is derived from an EMBL/GenBank/DDBJ whole genome shotgun (WGS) entry which is preliminary data.</text>
</comment>
<dbReference type="InterPro" id="IPR012132">
    <property type="entry name" value="GMC_OxRdtase"/>
</dbReference>
<evidence type="ECO:0000313" key="3">
    <source>
        <dbReference type="Proteomes" id="UP001501204"/>
    </source>
</evidence>
<dbReference type="Gene3D" id="3.30.560.10">
    <property type="entry name" value="Glucose Oxidase, domain 3"/>
    <property type="match status" value="1"/>
</dbReference>
<reference evidence="2 3" key="1">
    <citation type="journal article" date="2019" name="Int. J. Syst. Evol. Microbiol.">
        <title>The Global Catalogue of Microorganisms (GCM) 10K type strain sequencing project: providing services to taxonomists for standard genome sequencing and annotation.</title>
        <authorList>
            <consortium name="The Broad Institute Genomics Platform"/>
            <consortium name="The Broad Institute Genome Sequencing Center for Infectious Disease"/>
            <person name="Wu L."/>
            <person name="Ma J."/>
        </authorList>
    </citation>
    <scope>NUCLEOTIDE SEQUENCE [LARGE SCALE GENOMIC DNA]</scope>
    <source>
        <strain evidence="2 3">JCM 14735</strain>
    </source>
</reference>
<gene>
    <name evidence="2" type="ORF">GCM10009767_20460</name>
</gene>
<comment type="similarity">
    <text evidence="1">Belongs to the GMC oxidoreductase family.</text>
</comment>
<dbReference type="InterPro" id="IPR036188">
    <property type="entry name" value="FAD/NAD-bd_sf"/>
</dbReference>
<dbReference type="PANTHER" id="PTHR11552:SF147">
    <property type="entry name" value="CHOLINE DEHYDROGENASE, MITOCHONDRIAL"/>
    <property type="match status" value="1"/>
</dbReference>
<dbReference type="Proteomes" id="UP001501204">
    <property type="component" value="Unassembled WGS sequence"/>
</dbReference>
<organism evidence="2 3">
    <name type="scientific">Kocuria aegyptia</name>
    <dbReference type="NCBI Taxonomy" id="330943"/>
    <lineage>
        <taxon>Bacteria</taxon>
        <taxon>Bacillati</taxon>
        <taxon>Actinomycetota</taxon>
        <taxon>Actinomycetes</taxon>
        <taxon>Micrococcales</taxon>
        <taxon>Micrococcaceae</taxon>
        <taxon>Kocuria</taxon>
    </lineage>
</organism>
<proteinExistence type="inferred from homology"/>
<dbReference type="SUPFAM" id="SSF51905">
    <property type="entry name" value="FAD/NAD(P)-binding domain"/>
    <property type="match status" value="1"/>
</dbReference>
<accession>A0ABN2KPX8</accession>
<protein>
    <recommendedName>
        <fullName evidence="4">Choline dehydrogenase</fullName>
    </recommendedName>
</protein>
<dbReference type="PANTHER" id="PTHR11552">
    <property type="entry name" value="GLUCOSE-METHANOL-CHOLINE GMC OXIDOREDUCTASE"/>
    <property type="match status" value="1"/>
</dbReference>
<dbReference type="EMBL" id="BAAAOA010000020">
    <property type="protein sequence ID" value="GAA1761324.1"/>
    <property type="molecule type" value="Genomic_DNA"/>
</dbReference>
<evidence type="ECO:0000313" key="2">
    <source>
        <dbReference type="EMBL" id="GAA1761324.1"/>
    </source>
</evidence>
<dbReference type="Gene3D" id="3.50.50.60">
    <property type="entry name" value="FAD/NAD(P)-binding domain"/>
    <property type="match status" value="1"/>
</dbReference>
<keyword evidence="3" id="KW-1185">Reference proteome</keyword>
<evidence type="ECO:0008006" key="4">
    <source>
        <dbReference type="Google" id="ProtNLM"/>
    </source>
</evidence>
<sequence>METTYDYVIVGGGSAGSVLGNRLSADGTRSVLVLEAGRSDYPWDLFIQMPAALTFPSGNPLYDWRYKSDPEPHMHGRRIDHARVDHYRHGVSASLQAAPTQ</sequence>
<name>A0ABN2KPX8_9MICC</name>